<dbReference type="PANTHER" id="PTHR11879">
    <property type="entry name" value="ASPARTATE AMINOTRANSFERASE"/>
    <property type="match status" value="1"/>
</dbReference>
<evidence type="ECO:0000256" key="7">
    <source>
        <dbReference type="ARBA" id="ARBA00049185"/>
    </source>
</evidence>
<evidence type="ECO:0000313" key="11">
    <source>
        <dbReference type="Proteomes" id="UP001165085"/>
    </source>
</evidence>
<evidence type="ECO:0000256" key="2">
    <source>
        <dbReference type="ARBA" id="ARBA00007441"/>
    </source>
</evidence>
<evidence type="ECO:0000256" key="6">
    <source>
        <dbReference type="ARBA" id="ARBA00022898"/>
    </source>
</evidence>
<dbReference type="Gene3D" id="3.40.640.10">
    <property type="entry name" value="Type I PLP-dependent aspartate aminotransferase-like (Major domain)"/>
    <property type="match status" value="1"/>
</dbReference>
<evidence type="ECO:0000256" key="1">
    <source>
        <dbReference type="ARBA" id="ARBA00001933"/>
    </source>
</evidence>
<dbReference type="PANTHER" id="PTHR11879:SF22">
    <property type="entry name" value="ASPARTATE AMINOTRANSFERASE, MITOCHONDRIAL"/>
    <property type="match status" value="1"/>
</dbReference>
<proteinExistence type="inferred from homology"/>
<dbReference type="InterPro" id="IPR004839">
    <property type="entry name" value="Aminotransferase_I/II_large"/>
</dbReference>
<dbReference type="OrthoDB" id="6752799at2759"/>
<evidence type="ECO:0000256" key="5">
    <source>
        <dbReference type="ARBA" id="ARBA00022679"/>
    </source>
</evidence>
<reference evidence="11" key="1">
    <citation type="journal article" date="2023" name="Commun. Biol.">
        <title>Genome analysis of Parmales, the sister group of diatoms, reveals the evolutionary specialization of diatoms from phago-mixotrophs to photoautotrophs.</title>
        <authorList>
            <person name="Ban H."/>
            <person name="Sato S."/>
            <person name="Yoshikawa S."/>
            <person name="Yamada K."/>
            <person name="Nakamura Y."/>
            <person name="Ichinomiya M."/>
            <person name="Sato N."/>
            <person name="Blanc-Mathieu R."/>
            <person name="Endo H."/>
            <person name="Kuwata A."/>
            <person name="Ogata H."/>
        </authorList>
    </citation>
    <scope>NUCLEOTIDE SEQUENCE [LARGE SCALE GENOMIC DNA]</scope>
    <source>
        <strain evidence="11">NIES 3701</strain>
    </source>
</reference>
<dbReference type="AlphaFoldDB" id="A0A9W6ZZD7"/>
<comment type="caution">
    <text evidence="10">The sequence shown here is derived from an EMBL/GenBank/DDBJ whole genome shotgun (WGS) entry which is preliminary data.</text>
</comment>
<comment type="similarity">
    <text evidence="2">Belongs to the class-I pyridoxal-phosphate-dependent aminotransferase family.</text>
</comment>
<keyword evidence="11" id="KW-1185">Reference proteome</keyword>
<dbReference type="FunFam" id="3.90.1150.10:FF:000001">
    <property type="entry name" value="Aspartate aminotransferase"/>
    <property type="match status" value="1"/>
</dbReference>
<organism evidence="10 11">
    <name type="scientific">Triparma strigata</name>
    <dbReference type="NCBI Taxonomy" id="1606541"/>
    <lineage>
        <taxon>Eukaryota</taxon>
        <taxon>Sar</taxon>
        <taxon>Stramenopiles</taxon>
        <taxon>Ochrophyta</taxon>
        <taxon>Bolidophyceae</taxon>
        <taxon>Parmales</taxon>
        <taxon>Triparmaceae</taxon>
        <taxon>Triparma</taxon>
    </lineage>
</organism>
<evidence type="ECO:0000256" key="4">
    <source>
        <dbReference type="ARBA" id="ARBA00022576"/>
    </source>
</evidence>
<accession>A0A9W6ZZD7</accession>
<evidence type="ECO:0000259" key="9">
    <source>
        <dbReference type="Pfam" id="PF00155"/>
    </source>
</evidence>
<keyword evidence="6" id="KW-0663">Pyridoxal phosphate</keyword>
<comment type="cofactor">
    <cofactor evidence="1">
        <name>pyridoxal 5'-phosphate</name>
        <dbReference type="ChEBI" id="CHEBI:597326"/>
    </cofactor>
</comment>
<evidence type="ECO:0000313" key="10">
    <source>
        <dbReference type="EMBL" id="GMH61216.1"/>
    </source>
</evidence>
<dbReference type="PROSITE" id="PS00105">
    <property type="entry name" value="AA_TRANSFER_CLASS_1"/>
    <property type="match status" value="1"/>
</dbReference>
<dbReference type="PRINTS" id="PR00799">
    <property type="entry name" value="TRANSAMINASE"/>
</dbReference>
<dbReference type="InterPro" id="IPR015422">
    <property type="entry name" value="PyrdxlP-dep_Trfase_small"/>
</dbReference>
<dbReference type="CDD" id="cd00609">
    <property type="entry name" value="AAT_like"/>
    <property type="match status" value="1"/>
</dbReference>
<protein>
    <recommendedName>
        <fullName evidence="8">Aspartate aminotransferase</fullName>
        <ecNumber evidence="8">2.6.1.1</ecNumber>
    </recommendedName>
</protein>
<evidence type="ECO:0000256" key="8">
    <source>
        <dbReference type="RuleBase" id="RU000480"/>
    </source>
</evidence>
<dbReference type="EMBL" id="BRXY01000070">
    <property type="protein sequence ID" value="GMH61216.1"/>
    <property type="molecule type" value="Genomic_DNA"/>
</dbReference>
<dbReference type="GO" id="GO:0004069">
    <property type="term" value="F:L-aspartate:2-oxoglutarate aminotransferase activity"/>
    <property type="evidence" value="ECO:0007669"/>
    <property type="project" value="UniProtKB-EC"/>
</dbReference>
<dbReference type="Proteomes" id="UP001165085">
    <property type="component" value="Unassembled WGS sequence"/>
</dbReference>
<dbReference type="GO" id="GO:0030170">
    <property type="term" value="F:pyridoxal phosphate binding"/>
    <property type="evidence" value="ECO:0007669"/>
    <property type="project" value="InterPro"/>
</dbReference>
<name>A0A9W6ZZD7_9STRA</name>
<comment type="miscellaneous">
    <text evidence="8">In eukaryotes there are cytoplasmic, mitochondrial and chloroplastic isozymes.</text>
</comment>
<dbReference type="InterPro" id="IPR015421">
    <property type="entry name" value="PyrdxlP-dep_Trfase_major"/>
</dbReference>
<comment type="catalytic activity">
    <reaction evidence="7 8">
        <text>L-aspartate + 2-oxoglutarate = oxaloacetate + L-glutamate</text>
        <dbReference type="Rhea" id="RHEA:21824"/>
        <dbReference type="ChEBI" id="CHEBI:16452"/>
        <dbReference type="ChEBI" id="CHEBI:16810"/>
        <dbReference type="ChEBI" id="CHEBI:29985"/>
        <dbReference type="ChEBI" id="CHEBI:29991"/>
        <dbReference type="EC" id="2.6.1.1"/>
    </reaction>
</comment>
<feature type="domain" description="Aminotransferase class I/classII large" evidence="9">
    <location>
        <begin position="27"/>
        <end position="384"/>
    </location>
</feature>
<gene>
    <name evidence="10" type="ORF">TrST_g12765</name>
</gene>
<dbReference type="SUPFAM" id="SSF53383">
    <property type="entry name" value="PLP-dependent transferases"/>
    <property type="match status" value="1"/>
</dbReference>
<keyword evidence="4 8" id="KW-0032">Aminotransferase</keyword>
<dbReference type="Pfam" id="PF00155">
    <property type="entry name" value="Aminotran_1_2"/>
    <property type="match status" value="1"/>
</dbReference>
<dbReference type="Gene3D" id="3.90.1150.10">
    <property type="entry name" value="Aspartate Aminotransferase, domain 1"/>
    <property type="match status" value="1"/>
</dbReference>
<dbReference type="EC" id="2.6.1.1" evidence="8"/>
<dbReference type="NCBIfam" id="NF006719">
    <property type="entry name" value="PRK09257.1"/>
    <property type="match status" value="1"/>
</dbReference>
<dbReference type="GO" id="GO:0006520">
    <property type="term" value="P:amino acid metabolic process"/>
    <property type="evidence" value="ECO:0007669"/>
    <property type="project" value="InterPro"/>
</dbReference>
<evidence type="ECO:0000256" key="3">
    <source>
        <dbReference type="ARBA" id="ARBA00011738"/>
    </source>
</evidence>
<sequence>MFSLPPTPEDPVFALNRLFNADPSPTKISCGIGAYRDNSGNPTVLSCVKKAKDLIGSSTQNEYLPISGDAEFLSLSRELCFGSDPSSNVSSIQSLSGTGGLYLSLKLLSQIGCKKVYASNPTWGNHKSLSLNAGLEYSTYTYLDLTNLSSPSIDITNFLSDLSSMPINSAVILQACGHNPTGVDPTSEQWDMIVEKCRERKLYVIMDNAYQGFASGSPESDSLSIRKFLSSGLDFLVCCSYAKNFGLYGQRVGAVHVVSADSKNVVDAMKQIARATYSNPPKHGSDIVKTVLGSEELKKDWVREVGEMSERIREMRSKIREKLEETTGGSWKHVTDQIGMFSYTGLSKEQVMKCREESVYMLESGRVSVAGVNEGNLERICDVIGRAVGE</sequence>
<dbReference type="InterPro" id="IPR004838">
    <property type="entry name" value="NHTrfase_class1_PyrdxlP-BS"/>
</dbReference>
<dbReference type="InterPro" id="IPR015424">
    <property type="entry name" value="PyrdxlP-dep_Trfase"/>
</dbReference>
<keyword evidence="5 8" id="KW-0808">Transferase</keyword>
<comment type="subunit">
    <text evidence="3 8">Homodimer.</text>
</comment>
<dbReference type="InterPro" id="IPR000796">
    <property type="entry name" value="Asp_trans"/>
</dbReference>